<dbReference type="PROSITE" id="PS00498">
    <property type="entry name" value="TYROSINASE_2"/>
    <property type="match status" value="1"/>
</dbReference>
<dbReference type="Proteomes" id="UP000014480">
    <property type="component" value="Unassembled WGS sequence"/>
</dbReference>
<keyword evidence="2" id="KW-0472">Membrane</keyword>
<dbReference type="GO" id="GO:0016491">
    <property type="term" value="F:oxidoreductase activity"/>
    <property type="evidence" value="ECO:0007669"/>
    <property type="project" value="InterPro"/>
</dbReference>
<dbReference type="PROSITE" id="PS00497">
    <property type="entry name" value="TYROSINASE_1"/>
    <property type="match status" value="1"/>
</dbReference>
<protein>
    <submittedName>
        <fullName evidence="5">Tyrosinase ustQ</fullName>
    </submittedName>
</protein>
<dbReference type="STRING" id="1213857.A0A484FEV3"/>
<evidence type="ECO:0000259" key="3">
    <source>
        <dbReference type="PROSITE" id="PS00497"/>
    </source>
</evidence>
<feature type="domain" description="Tyrosinase copper-binding" evidence="3">
    <location>
        <begin position="133"/>
        <end position="150"/>
    </location>
</feature>
<gene>
    <name evidence="5" type="primary">ustQ-1</name>
    <name evidence="5" type="ORF">Cob_v011083</name>
</gene>
<keyword evidence="2" id="KW-0812">Transmembrane</keyword>
<keyword evidence="2" id="KW-1133">Transmembrane helix</keyword>
<keyword evidence="6" id="KW-1185">Reference proteome</keyword>
<proteinExistence type="predicted"/>
<dbReference type="GO" id="GO:0046872">
    <property type="term" value="F:metal ion binding"/>
    <property type="evidence" value="ECO:0007669"/>
    <property type="project" value="UniProtKB-KW"/>
</dbReference>
<feature type="transmembrane region" description="Helical" evidence="2">
    <location>
        <begin position="41"/>
        <end position="63"/>
    </location>
</feature>
<organism evidence="5 6">
    <name type="scientific">Colletotrichum orbiculare (strain 104-T / ATCC 96160 / CBS 514.97 / LARS 414 / MAFF 240422)</name>
    <name type="common">Cucumber anthracnose fungus</name>
    <name type="synonym">Colletotrichum lagenarium</name>
    <dbReference type="NCBI Taxonomy" id="1213857"/>
    <lineage>
        <taxon>Eukaryota</taxon>
        <taxon>Fungi</taxon>
        <taxon>Dikarya</taxon>
        <taxon>Ascomycota</taxon>
        <taxon>Pezizomycotina</taxon>
        <taxon>Sordariomycetes</taxon>
        <taxon>Hypocreomycetidae</taxon>
        <taxon>Glomerellales</taxon>
        <taxon>Glomerellaceae</taxon>
        <taxon>Colletotrichum</taxon>
        <taxon>Colletotrichum orbiculare species complex</taxon>
    </lineage>
</organism>
<dbReference type="Pfam" id="PF00264">
    <property type="entry name" value="Tyrosinase"/>
    <property type="match status" value="1"/>
</dbReference>
<evidence type="ECO:0000259" key="4">
    <source>
        <dbReference type="PROSITE" id="PS00498"/>
    </source>
</evidence>
<dbReference type="InterPro" id="IPR002227">
    <property type="entry name" value="Tyrosinase_Cu-bd"/>
</dbReference>
<dbReference type="InterPro" id="IPR008922">
    <property type="entry name" value="Di-copper_centre_dom_sf"/>
</dbReference>
<evidence type="ECO:0000313" key="6">
    <source>
        <dbReference type="Proteomes" id="UP000014480"/>
    </source>
</evidence>
<dbReference type="PANTHER" id="PTHR11474">
    <property type="entry name" value="TYROSINASE FAMILY MEMBER"/>
    <property type="match status" value="1"/>
</dbReference>
<reference evidence="6" key="2">
    <citation type="journal article" date="2019" name="Mol. Plant Microbe Interact.">
        <title>Genome sequence resources for four phytopathogenic fungi from the Colletotrichum orbiculare species complex.</title>
        <authorList>
            <person name="Gan P."/>
            <person name="Tsushima A."/>
            <person name="Narusaka M."/>
            <person name="Narusaka Y."/>
            <person name="Takano Y."/>
            <person name="Kubo Y."/>
            <person name="Shirasu K."/>
        </authorList>
    </citation>
    <scope>GENOME REANNOTATION</scope>
    <source>
        <strain evidence="6">104-T / ATCC 96160 / CBS 514.97 / LARS 414 / MAFF 240422</strain>
    </source>
</reference>
<accession>A0A484FEV3</accession>
<comment type="caution">
    <text evidence="5">The sequence shown here is derived from an EMBL/GenBank/DDBJ whole genome shotgun (WGS) entry which is preliminary data.</text>
</comment>
<reference evidence="6" key="1">
    <citation type="journal article" date="2013" name="New Phytol.">
        <title>Comparative genomic and transcriptomic analyses reveal the hemibiotrophic stage shift of Colletotrichum fungi.</title>
        <authorList>
            <person name="Gan P."/>
            <person name="Ikeda K."/>
            <person name="Irieda H."/>
            <person name="Narusaka M."/>
            <person name="O'Connell R.J."/>
            <person name="Narusaka Y."/>
            <person name="Takano Y."/>
            <person name="Kubo Y."/>
            <person name="Shirasu K."/>
        </authorList>
    </citation>
    <scope>NUCLEOTIDE SEQUENCE [LARGE SCALE GENOMIC DNA]</scope>
    <source>
        <strain evidence="6">104-T / ATCC 96160 / CBS 514.97 / LARS 414 / MAFF 240422</strain>
    </source>
</reference>
<name>A0A484FEV3_COLOR</name>
<sequence length="363" mass="41861">MASKLSQIWTSGRNAYHLIADHDDALSDDLNQRPNRCTRQLIIWIFWAGSIVFTGILSLSAIFTISNWSHEAQVVSCRRPEIRREWRAMTDDERKNFTDAVNCLSRVPARWGPNGTIYDDFSLLHEKIGSLSHGSASFLPWHRYALKVWELSLREHCGFKGQVPYWDWTADWMNLAASSIWDSTTGFGGDGNPDGPLIVGGGRCVTDGPFSHLRPIRYNHTYVEHCLSRGFQTTDAAGHPLGPWFGPESIGRLMRSPRYQEFEWEMENRLHNRIHRAVSGDFLAFAAGNDPVFYLHHAQIDHLWWRWQEEAKRTRLYQYEGKHLRNSTGNASVTDLLRFGGFIEDVPVSHVMDTENKFLCYRY</sequence>
<dbReference type="InterPro" id="IPR050316">
    <property type="entry name" value="Tyrosinase/Hemocyanin"/>
</dbReference>
<evidence type="ECO:0000313" key="5">
    <source>
        <dbReference type="EMBL" id="TDZ16065.1"/>
    </source>
</evidence>
<keyword evidence="1" id="KW-0479">Metal-binding</keyword>
<dbReference type="AlphaFoldDB" id="A0A484FEV3"/>
<evidence type="ECO:0000256" key="2">
    <source>
        <dbReference type="SAM" id="Phobius"/>
    </source>
</evidence>
<dbReference type="Gene3D" id="1.10.1280.10">
    <property type="entry name" value="Di-copper center containing domain from catechol oxidase"/>
    <property type="match status" value="1"/>
</dbReference>
<dbReference type="EMBL" id="AMCV02000037">
    <property type="protein sequence ID" value="TDZ16065.1"/>
    <property type="molecule type" value="Genomic_DNA"/>
</dbReference>
<dbReference type="PRINTS" id="PR00092">
    <property type="entry name" value="TYROSINASE"/>
</dbReference>
<feature type="domain" description="Tyrosinase copper-binding" evidence="4">
    <location>
        <begin position="290"/>
        <end position="301"/>
    </location>
</feature>
<dbReference type="PANTHER" id="PTHR11474:SF127">
    <property type="entry name" value="TYROSINASE COPPER-BINDING DOMAIN-CONTAINING PROTEIN"/>
    <property type="match status" value="1"/>
</dbReference>
<dbReference type="OrthoDB" id="6132182at2759"/>
<dbReference type="SUPFAM" id="SSF48056">
    <property type="entry name" value="Di-copper centre-containing domain"/>
    <property type="match status" value="1"/>
</dbReference>
<evidence type="ECO:0000256" key="1">
    <source>
        <dbReference type="ARBA" id="ARBA00022723"/>
    </source>
</evidence>